<reference evidence="2" key="1">
    <citation type="journal article" date="2013" name="Genetics">
        <title>The draft genome and transcriptome of Panagrellus redivivus are shaped by the harsh demands of a free-living lifestyle.</title>
        <authorList>
            <person name="Srinivasan J."/>
            <person name="Dillman A.R."/>
            <person name="Macchietto M.G."/>
            <person name="Heikkinen L."/>
            <person name="Lakso M."/>
            <person name="Fracchia K.M."/>
            <person name="Antoshechkin I."/>
            <person name="Mortazavi A."/>
            <person name="Wong G."/>
            <person name="Sternberg P.W."/>
        </authorList>
    </citation>
    <scope>NUCLEOTIDE SEQUENCE [LARGE SCALE GENOMIC DNA]</scope>
    <source>
        <strain evidence="2">MT8872</strain>
    </source>
</reference>
<proteinExistence type="predicted"/>
<name>A0A7E4UWT9_PANRE</name>
<protein>
    <submittedName>
        <fullName evidence="3">Secreted protein</fullName>
    </submittedName>
</protein>
<keyword evidence="2" id="KW-1185">Reference proteome</keyword>
<dbReference type="WBParaSite" id="Pan_g13786.t1">
    <property type="protein sequence ID" value="Pan_g13786.t1"/>
    <property type="gene ID" value="Pan_g13786"/>
</dbReference>
<organism evidence="2 3">
    <name type="scientific">Panagrellus redivivus</name>
    <name type="common">Microworm</name>
    <dbReference type="NCBI Taxonomy" id="6233"/>
    <lineage>
        <taxon>Eukaryota</taxon>
        <taxon>Metazoa</taxon>
        <taxon>Ecdysozoa</taxon>
        <taxon>Nematoda</taxon>
        <taxon>Chromadorea</taxon>
        <taxon>Rhabditida</taxon>
        <taxon>Tylenchina</taxon>
        <taxon>Panagrolaimomorpha</taxon>
        <taxon>Panagrolaimoidea</taxon>
        <taxon>Panagrolaimidae</taxon>
        <taxon>Panagrellus</taxon>
    </lineage>
</organism>
<evidence type="ECO:0000313" key="3">
    <source>
        <dbReference type="WBParaSite" id="Pan_g13786.t1"/>
    </source>
</evidence>
<feature type="region of interest" description="Disordered" evidence="1">
    <location>
        <begin position="18"/>
        <end position="37"/>
    </location>
</feature>
<accession>A0A7E4UWT9</accession>
<sequence length="75" mass="8639">MLTTIIFDLQFQWNCTNVHQRQRKTPPPPKDPAKSEKMKAIWEARMKKRAAQAQRNLAAVRKRCSKPDSSATSSK</sequence>
<reference evidence="3" key="2">
    <citation type="submission" date="2020-10" db="UniProtKB">
        <authorList>
            <consortium name="WormBaseParasite"/>
        </authorList>
    </citation>
    <scope>IDENTIFICATION</scope>
</reference>
<evidence type="ECO:0000256" key="1">
    <source>
        <dbReference type="SAM" id="MobiDB-lite"/>
    </source>
</evidence>
<evidence type="ECO:0000313" key="2">
    <source>
        <dbReference type="Proteomes" id="UP000492821"/>
    </source>
</evidence>
<feature type="region of interest" description="Disordered" evidence="1">
    <location>
        <begin position="47"/>
        <end position="75"/>
    </location>
</feature>
<dbReference type="AlphaFoldDB" id="A0A7E4UWT9"/>
<dbReference type="Proteomes" id="UP000492821">
    <property type="component" value="Unassembled WGS sequence"/>
</dbReference>